<evidence type="ECO:0000313" key="4">
    <source>
        <dbReference type="Proteomes" id="UP000424462"/>
    </source>
</evidence>
<dbReference type="Pfam" id="PF02481">
    <property type="entry name" value="DNA_processg_A"/>
    <property type="match status" value="1"/>
</dbReference>
<organism evidence="3 4">
    <name type="scientific">Corynebacterium occultum</name>
    <dbReference type="NCBI Taxonomy" id="2675219"/>
    <lineage>
        <taxon>Bacteria</taxon>
        <taxon>Bacillati</taxon>
        <taxon>Actinomycetota</taxon>
        <taxon>Actinomycetes</taxon>
        <taxon>Mycobacteriales</taxon>
        <taxon>Corynebacteriaceae</taxon>
        <taxon>Corynebacterium</taxon>
    </lineage>
</organism>
<dbReference type="Proteomes" id="UP000424462">
    <property type="component" value="Chromosome"/>
</dbReference>
<feature type="domain" description="Smf/DprA SLOG" evidence="2">
    <location>
        <begin position="76"/>
        <end position="303"/>
    </location>
</feature>
<reference evidence="3 4" key="1">
    <citation type="submission" date="2019-11" db="EMBL/GenBank/DDBJ databases">
        <title>Complete genome sequence of Corynebacterium kalinowskii 1959, a novel Corynebacterium species isolated from soil of a small paddock in Vilsendorf, Germany.</title>
        <authorList>
            <person name="Schaffert L."/>
            <person name="Ruwe M."/>
            <person name="Milse J."/>
            <person name="Hanuschka K."/>
            <person name="Ortseifen V."/>
            <person name="Droste J."/>
            <person name="Brandt D."/>
            <person name="Schlueter L."/>
            <person name="Kutter Y."/>
            <person name="Vinke S."/>
            <person name="Viehoefer P."/>
            <person name="Jacob L."/>
            <person name="Luebke N.-C."/>
            <person name="Schulte-Berndt E."/>
            <person name="Hain C."/>
            <person name="Linder M."/>
            <person name="Schmidt P."/>
            <person name="Wollenschlaeger L."/>
            <person name="Luttermann T."/>
            <person name="Thieme E."/>
            <person name="Hassa J."/>
            <person name="Haak M."/>
            <person name="Wittchen M."/>
            <person name="Mentz A."/>
            <person name="Persicke M."/>
            <person name="Busche T."/>
            <person name="Ruckert C."/>
        </authorList>
    </citation>
    <scope>NUCLEOTIDE SEQUENCE [LARGE SCALE GENOMIC DNA]</scope>
    <source>
        <strain evidence="3 4">2039</strain>
    </source>
</reference>
<comment type="similarity">
    <text evidence="1">Belongs to the DprA/Smf family.</text>
</comment>
<accession>A0A6B8VU26</accession>
<keyword evidence="4" id="KW-1185">Reference proteome</keyword>
<evidence type="ECO:0000259" key="2">
    <source>
        <dbReference type="Pfam" id="PF02481"/>
    </source>
</evidence>
<dbReference type="AlphaFoldDB" id="A0A6B8VU26"/>
<sequence>MSSRESWAYLSRVVEGPSKHLSELLNKGHAAAEIAEGVRRRESWIGPLLGETESRYSWDRAQEDLEQIAALGGRLITREDAEWPEAAFSQAFGFAASGVSEHLRTYRSDAVEPHALWVRGAPLAPLLAQSVAVVGTRAQSRYGVEVTRQLVAGLVAHQWTVVSGGALGIDTEAHRTALDQGGATVMVAACGLDHSYPARNGALFERIAEQGSVVSEYPPGVTPQRHRFLTRNRLVAAMTGGTVIVEAAWRSGALNTLSWASALGKVAMAVPGPVTSANSLGCHERIRDGRAQLVTGSDDVRELLGALGEVDVAAQYELMYAGTPVQQLSHNELKIFDCLEPDAEVETEVVAAAAGLPLALTVHLLVDLSKRGLVRRSGTSWARGESA</sequence>
<gene>
    <name evidence="3" type="ORF">COCCU_08895</name>
</gene>
<protein>
    <recommendedName>
        <fullName evidence="2">Smf/DprA SLOG domain-containing protein</fullName>
    </recommendedName>
</protein>
<dbReference type="InterPro" id="IPR057666">
    <property type="entry name" value="DrpA_SLOG"/>
</dbReference>
<dbReference type="InterPro" id="IPR003488">
    <property type="entry name" value="DprA"/>
</dbReference>
<dbReference type="KEGG" id="cok:COCCU_08895"/>
<dbReference type="GO" id="GO:0009294">
    <property type="term" value="P:DNA-mediated transformation"/>
    <property type="evidence" value="ECO:0007669"/>
    <property type="project" value="InterPro"/>
</dbReference>
<dbReference type="SUPFAM" id="SSF102405">
    <property type="entry name" value="MCP/YpsA-like"/>
    <property type="match status" value="1"/>
</dbReference>
<dbReference type="PANTHER" id="PTHR43022">
    <property type="entry name" value="PROTEIN SMF"/>
    <property type="match status" value="1"/>
</dbReference>
<dbReference type="EMBL" id="CP046455">
    <property type="protein sequence ID" value="QGU07703.1"/>
    <property type="molecule type" value="Genomic_DNA"/>
</dbReference>
<dbReference type="Gene3D" id="3.40.50.450">
    <property type="match status" value="1"/>
</dbReference>
<proteinExistence type="inferred from homology"/>
<dbReference type="NCBIfam" id="TIGR00732">
    <property type="entry name" value="dprA"/>
    <property type="match status" value="1"/>
</dbReference>
<dbReference type="PANTHER" id="PTHR43022:SF1">
    <property type="entry name" value="PROTEIN SMF"/>
    <property type="match status" value="1"/>
</dbReference>
<name>A0A6B8VU26_9CORY</name>
<evidence type="ECO:0000313" key="3">
    <source>
        <dbReference type="EMBL" id="QGU07703.1"/>
    </source>
</evidence>
<dbReference type="RefSeq" id="WP_156231165.1">
    <property type="nucleotide sequence ID" value="NZ_CP046455.1"/>
</dbReference>
<evidence type="ECO:0000256" key="1">
    <source>
        <dbReference type="ARBA" id="ARBA00006525"/>
    </source>
</evidence>